<dbReference type="STRING" id="1325734.A0A428NN10"/>
<evidence type="ECO:0000259" key="2">
    <source>
        <dbReference type="PROSITE" id="PS51718"/>
    </source>
</evidence>
<dbReference type="InterPro" id="IPR030381">
    <property type="entry name" value="G_DYNAMIN_dom"/>
</dbReference>
<dbReference type="GO" id="GO:0003924">
    <property type="term" value="F:GTPase activity"/>
    <property type="evidence" value="ECO:0007669"/>
    <property type="project" value="InterPro"/>
</dbReference>
<dbReference type="AlphaFoldDB" id="A0A428NN10"/>
<dbReference type="InterPro" id="IPR022812">
    <property type="entry name" value="Dynamin"/>
</dbReference>
<comment type="caution">
    <text evidence="3">The sequence shown here is derived from an EMBL/GenBank/DDBJ whole genome shotgun (WGS) entry which is preliminary data.</text>
</comment>
<feature type="compositionally biased region" description="Basic and acidic residues" evidence="1">
    <location>
        <begin position="410"/>
        <end position="419"/>
    </location>
</feature>
<dbReference type="GO" id="GO:0008017">
    <property type="term" value="F:microtubule binding"/>
    <property type="evidence" value="ECO:0007669"/>
    <property type="project" value="TreeGrafter"/>
</dbReference>
<dbReference type="EMBL" id="NKCI01000380">
    <property type="protein sequence ID" value="RSL42169.1"/>
    <property type="molecule type" value="Genomic_DNA"/>
</dbReference>
<dbReference type="PROSITE" id="PS51718">
    <property type="entry name" value="G_DYNAMIN_2"/>
    <property type="match status" value="1"/>
</dbReference>
<dbReference type="GO" id="GO:0016559">
    <property type="term" value="P:peroxisome fission"/>
    <property type="evidence" value="ECO:0007669"/>
    <property type="project" value="TreeGrafter"/>
</dbReference>
<dbReference type="InterPro" id="IPR001401">
    <property type="entry name" value="Dynamin_GTPase"/>
</dbReference>
<dbReference type="InterPro" id="IPR045063">
    <property type="entry name" value="Dynamin_N"/>
</dbReference>
<dbReference type="PANTHER" id="PTHR11566">
    <property type="entry name" value="DYNAMIN"/>
    <property type="match status" value="1"/>
</dbReference>
<evidence type="ECO:0000313" key="4">
    <source>
        <dbReference type="Proteomes" id="UP000288168"/>
    </source>
</evidence>
<protein>
    <recommendedName>
        <fullName evidence="2">Dynamin-type G domain-containing protein</fullName>
    </recommendedName>
</protein>
<keyword evidence="4" id="KW-1185">Reference proteome</keyword>
<dbReference type="GO" id="GO:0006897">
    <property type="term" value="P:endocytosis"/>
    <property type="evidence" value="ECO:0007669"/>
    <property type="project" value="TreeGrafter"/>
</dbReference>
<organism evidence="3 4">
    <name type="scientific">Fusarium duplospermum</name>
    <dbReference type="NCBI Taxonomy" id="1325734"/>
    <lineage>
        <taxon>Eukaryota</taxon>
        <taxon>Fungi</taxon>
        <taxon>Dikarya</taxon>
        <taxon>Ascomycota</taxon>
        <taxon>Pezizomycotina</taxon>
        <taxon>Sordariomycetes</taxon>
        <taxon>Hypocreomycetidae</taxon>
        <taxon>Hypocreales</taxon>
        <taxon>Nectriaceae</taxon>
        <taxon>Fusarium</taxon>
        <taxon>Fusarium solani species complex</taxon>
    </lineage>
</organism>
<dbReference type="GO" id="GO:0016020">
    <property type="term" value="C:membrane"/>
    <property type="evidence" value="ECO:0007669"/>
    <property type="project" value="TreeGrafter"/>
</dbReference>
<accession>A0A428NN10</accession>
<dbReference type="GO" id="GO:0048312">
    <property type="term" value="P:intracellular distribution of mitochondria"/>
    <property type="evidence" value="ECO:0007669"/>
    <property type="project" value="TreeGrafter"/>
</dbReference>
<dbReference type="PRINTS" id="PR00195">
    <property type="entry name" value="DYNAMIN"/>
</dbReference>
<dbReference type="OrthoDB" id="5061070at2759"/>
<reference evidence="3 4" key="1">
    <citation type="submission" date="2017-06" db="EMBL/GenBank/DDBJ databases">
        <title>Comparative genomic analysis of Ambrosia Fusariam Clade fungi.</title>
        <authorList>
            <person name="Stajich J.E."/>
            <person name="Carrillo J."/>
            <person name="Kijimoto T."/>
            <person name="Eskalen A."/>
            <person name="O'Donnell K."/>
            <person name="Kasson M."/>
        </authorList>
    </citation>
    <scope>NUCLEOTIDE SEQUENCE [LARGE SCALE GENOMIC DNA]</scope>
    <source>
        <strain evidence="3 4">NRRL62584</strain>
    </source>
</reference>
<dbReference type="GO" id="GO:0005525">
    <property type="term" value="F:GTP binding"/>
    <property type="evidence" value="ECO:0007669"/>
    <property type="project" value="InterPro"/>
</dbReference>
<dbReference type="GO" id="GO:0000266">
    <property type="term" value="P:mitochondrial fission"/>
    <property type="evidence" value="ECO:0007669"/>
    <property type="project" value="TreeGrafter"/>
</dbReference>
<dbReference type="PANTHER" id="PTHR11566:SF21">
    <property type="entry name" value="DYNAMIN RELATED PROTEIN 1, ISOFORM A"/>
    <property type="match status" value="1"/>
</dbReference>
<dbReference type="SMART" id="SM00053">
    <property type="entry name" value="DYNc"/>
    <property type="match status" value="1"/>
</dbReference>
<dbReference type="GO" id="GO:0005874">
    <property type="term" value="C:microtubule"/>
    <property type="evidence" value="ECO:0007669"/>
    <property type="project" value="TreeGrafter"/>
</dbReference>
<dbReference type="Gene3D" id="3.40.50.300">
    <property type="entry name" value="P-loop containing nucleotide triphosphate hydrolases"/>
    <property type="match status" value="1"/>
</dbReference>
<proteinExistence type="predicted"/>
<sequence>MAFLNQLSDSYTEVFDAIDSLRDAGIGSELIPKLVVIGDQNSGKSSVLEAICDIPFPVKEGLCTRFPTEVAQRKSSQELITVTIVGDGANNGDLARLSRELSLDNSEGLATAIEQASSLIMSRQSGPGNERHFSGKILKITVSGPGRYPLTVVDLPGLFHSSTSDQNKEDRTFVREMMRRYIKEPRNALLPVLSASGAWTNMLIPEEIVDTKADSDGKRSLGIITKLDKLGDLQELESWLAHEGDWKPQHGWHFLRNRSHEERSRGVDRDTIETAFFKENLVEKDERFNLLGKGRSSEREQRDYLAHMAGNFQMLCCSAVNGQYGEGTVPVRLQAFFNDPKDPGGLSRRSQYKRLQAVMRAMNLLFNSTMKEKGKRMKVSEHDPDDGSMSDTTSDYCRRSRDLEIVWKDYGKKTPKYGDEQGSETEDEGEYARESEGQSDDLDDENQEEAG</sequence>
<gene>
    <name evidence="3" type="ORF">CEP54_015577</name>
</gene>
<dbReference type="GO" id="GO:0005739">
    <property type="term" value="C:mitochondrion"/>
    <property type="evidence" value="ECO:0007669"/>
    <property type="project" value="TreeGrafter"/>
</dbReference>
<dbReference type="Pfam" id="PF00350">
    <property type="entry name" value="Dynamin_N"/>
    <property type="match status" value="1"/>
</dbReference>
<name>A0A428NN10_9HYPO</name>
<feature type="region of interest" description="Disordered" evidence="1">
    <location>
        <begin position="372"/>
        <end position="395"/>
    </location>
</feature>
<feature type="region of interest" description="Disordered" evidence="1">
    <location>
        <begin position="410"/>
        <end position="451"/>
    </location>
</feature>
<dbReference type="InterPro" id="IPR027417">
    <property type="entry name" value="P-loop_NTPase"/>
</dbReference>
<evidence type="ECO:0000313" key="3">
    <source>
        <dbReference type="EMBL" id="RSL42169.1"/>
    </source>
</evidence>
<feature type="compositionally biased region" description="Acidic residues" evidence="1">
    <location>
        <begin position="437"/>
        <end position="451"/>
    </location>
</feature>
<feature type="domain" description="Dynamin-type G" evidence="2">
    <location>
        <begin position="28"/>
        <end position="313"/>
    </location>
</feature>
<dbReference type="SUPFAM" id="SSF52540">
    <property type="entry name" value="P-loop containing nucleoside triphosphate hydrolases"/>
    <property type="match status" value="1"/>
</dbReference>
<evidence type="ECO:0000256" key="1">
    <source>
        <dbReference type="SAM" id="MobiDB-lite"/>
    </source>
</evidence>
<dbReference type="Proteomes" id="UP000288168">
    <property type="component" value="Unassembled WGS sequence"/>
</dbReference>